<dbReference type="SUPFAM" id="SSF56436">
    <property type="entry name" value="C-type lectin-like"/>
    <property type="match status" value="1"/>
</dbReference>
<dbReference type="InterPro" id="IPR016186">
    <property type="entry name" value="C-type_lectin-like/link_sf"/>
</dbReference>
<dbReference type="EMBL" id="JAIWYP010000008">
    <property type="protein sequence ID" value="KAH3783655.1"/>
    <property type="molecule type" value="Genomic_DNA"/>
</dbReference>
<comment type="caution">
    <text evidence="4">The sequence shown here is derived from an EMBL/GenBank/DDBJ whole genome shotgun (WGS) entry which is preliminary data.</text>
</comment>
<dbReference type="InterPro" id="IPR001304">
    <property type="entry name" value="C-type_lectin-like"/>
</dbReference>
<protein>
    <recommendedName>
        <fullName evidence="3">C-type lectin domain-containing protein</fullName>
    </recommendedName>
</protein>
<dbReference type="AlphaFoldDB" id="A0A9D4EP61"/>
<dbReference type="Gene3D" id="3.10.100.10">
    <property type="entry name" value="Mannose-Binding Protein A, subunit A"/>
    <property type="match status" value="1"/>
</dbReference>
<dbReference type="PROSITE" id="PS50041">
    <property type="entry name" value="C_TYPE_LECTIN_2"/>
    <property type="match status" value="1"/>
</dbReference>
<feature type="region of interest" description="Disordered" evidence="1">
    <location>
        <begin position="308"/>
        <end position="330"/>
    </location>
</feature>
<dbReference type="InterPro" id="IPR016187">
    <property type="entry name" value="CTDL_fold"/>
</dbReference>
<reference evidence="4" key="2">
    <citation type="submission" date="2020-11" db="EMBL/GenBank/DDBJ databases">
        <authorList>
            <person name="McCartney M.A."/>
            <person name="Auch B."/>
            <person name="Kono T."/>
            <person name="Mallez S."/>
            <person name="Becker A."/>
            <person name="Gohl D.M."/>
            <person name="Silverstein K.A.T."/>
            <person name="Koren S."/>
            <person name="Bechman K.B."/>
            <person name="Herman A."/>
            <person name="Abrahante J.E."/>
            <person name="Garbe J."/>
        </authorList>
    </citation>
    <scope>NUCLEOTIDE SEQUENCE</scope>
    <source>
        <strain evidence="4">Duluth1</strain>
        <tissue evidence="4">Whole animal</tissue>
    </source>
</reference>
<evidence type="ECO:0000313" key="4">
    <source>
        <dbReference type="EMBL" id="KAH3783655.1"/>
    </source>
</evidence>
<dbReference type="OrthoDB" id="10059571at2759"/>
<sequence length="555" mass="60877">MSSYTVSNFIILVLIQLQLVLSDYDCLCYYGIEKQVYDNALHSSLVGYLYEFDCKPLEDRDADGHFGVAFDHKLGYIVKDDGDLQIQVCPGAPPAADSLIRTTSPIVTSSFTVTQNTVVSIESVSSGSSLTNTRFQTSKTQHTSHLSSILSSVPTSYVQETTSLSTGSNLTRSTMVAPSVFTTIQQGESKTASIVISSSESPKSASAYTISASSNTFDNEGHTNSYLTSTNIYELSTKSTVDRTSFKETKSTQPFDTKTFSSLVTTISEHILIGNIDSTSISQTENRTTVSTNQSIDTIKTSSSAYENNQNLTGELTVSPKTGETQPPETTSASILLTTIREPIFIANANITHVPVTDNPTSVPIGESSHQTTINVGQNSSSGMMTFPDICFYETTTSNTSDTAITGHVDLCPYKFLAESMYVNGTYPFFRQNGHFCYELRNGSKTWNEAERDCHRRGGSLVSINTYSTFTLLEVFIQKMQPSYDYWIGLTNSHSSWEWSNGDKFECSLTWSVEGTTCNNNPQCVVMSSLDGSWAKSKCSPCGEMASWICQYRID</sequence>
<name>A0A9D4EP61_DREPO</name>
<evidence type="ECO:0000259" key="3">
    <source>
        <dbReference type="PROSITE" id="PS50041"/>
    </source>
</evidence>
<organism evidence="4 5">
    <name type="scientific">Dreissena polymorpha</name>
    <name type="common">Zebra mussel</name>
    <name type="synonym">Mytilus polymorpha</name>
    <dbReference type="NCBI Taxonomy" id="45954"/>
    <lineage>
        <taxon>Eukaryota</taxon>
        <taxon>Metazoa</taxon>
        <taxon>Spiralia</taxon>
        <taxon>Lophotrochozoa</taxon>
        <taxon>Mollusca</taxon>
        <taxon>Bivalvia</taxon>
        <taxon>Autobranchia</taxon>
        <taxon>Heteroconchia</taxon>
        <taxon>Euheterodonta</taxon>
        <taxon>Imparidentia</taxon>
        <taxon>Neoheterodontei</taxon>
        <taxon>Myida</taxon>
        <taxon>Dreissenoidea</taxon>
        <taxon>Dreissenidae</taxon>
        <taxon>Dreissena</taxon>
    </lineage>
</organism>
<dbReference type="Pfam" id="PF00059">
    <property type="entry name" value="Lectin_C"/>
    <property type="match status" value="1"/>
</dbReference>
<feature type="chain" id="PRO_5038416724" description="C-type lectin domain-containing protein" evidence="2">
    <location>
        <begin position="23"/>
        <end position="555"/>
    </location>
</feature>
<gene>
    <name evidence="4" type="ORF">DPMN_161598</name>
</gene>
<dbReference type="InterPro" id="IPR050111">
    <property type="entry name" value="C-type_lectin/snaclec_domain"/>
</dbReference>
<evidence type="ECO:0000313" key="5">
    <source>
        <dbReference type="Proteomes" id="UP000828390"/>
    </source>
</evidence>
<keyword evidence="5" id="KW-1185">Reference proteome</keyword>
<accession>A0A9D4EP61</accession>
<dbReference type="CDD" id="cd00037">
    <property type="entry name" value="CLECT"/>
    <property type="match status" value="1"/>
</dbReference>
<dbReference type="SMART" id="SM00034">
    <property type="entry name" value="CLECT"/>
    <property type="match status" value="1"/>
</dbReference>
<feature type="domain" description="C-type lectin" evidence="3">
    <location>
        <begin position="433"/>
        <end position="540"/>
    </location>
</feature>
<reference evidence="4" key="1">
    <citation type="journal article" date="2019" name="bioRxiv">
        <title>The Genome of the Zebra Mussel, Dreissena polymorpha: A Resource for Invasive Species Research.</title>
        <authorList>
            <person name="McCartney M.A."/>
            <person name="Auch B."/>
            <person name="Kono T."/>
            <person name="Mallez S."/>
            <person name="Zhang Y."/>
            <person name="Obille A."/>
            <person name="Becker A."/>
            <person name="Abrahante J.E."/>
            <person name="Garbe J."/>
            <person name="Badalamenti J.P."/>
            <person name="Herman A."/>
            <person name="Mangelson H."/>
            <person name="Liachko I."/>
            <person name="Sullivan S."/>
            <person name="Sone E.D."/>
            <person name="Koren S."/>
            <person name="Silverstein K.A.T."/>
            <person name="Beckman K.B."/>
            <person name="Gohl D.M."/>
        </authorList>
    </citation>
    <scope>NUCLEOTIDE SEQUENCE</scope>
    <source>
        <strain evidence="4">Duluth1</strain>
        <tissue evidence="4">Whole animal</tissue>
    </source>
</reference>
<evidence type="ECO:0000256" key="1">
    <source>
        <dbReference type="SAM" id="MobiDB-lite"/>
    </source>
</evidence>
<keyword evidence="2" id="KW-0732">Signal</keyword>
<evidence type="ECO:0000256" key="2">
    <source>
        <dbReference type="SAM" id="SignalP"/>
    </source>
</evidence>
<dbReference type="Proteomes" id="UP000828390">
    <property type="component" value="Unassembled WGS sequence"/>
</dbReference>
<proteinExistence type="predicted"/>
<dbReference type="PANTHER" id="PTHR22803">
    <property type="entry name" value="MANNOSE, PHOSPHOLIPASE, LECTIN RECEPTOR RELATED"/>
    <property type="match status" value="1"/>
</dbReference>
<feature type="signal peptide" evidence="2">
    <location>
        <begin position="1"/>
        <end position="22"/>
    </location>
</feature>